<dbReference type="PROSITE" id="PS51257">
    <property type="entry name" value="PROKAR_LIPOPROTEIN"/>
    <property type="match status" value="1"/>
</dbReference>
<feature type="chain" id="PRO_5046372142" description="Lipocalin-like domain-containing protein" evidence="1">
    <location>
        <begin position="21"/>
        <end position="157"/>
    </location>
</feature>
<dbReference type="Pfam" id="PF13648">
    <property type="entry name" value="Lipocalin_4"/>
    <property type="match status" value="1"/>
</dbReference>
<dbReference type="EMBL" id="CAJRAU010000003">
    <property type="protein sequence ID" value="CAG5069795.1"/>
    <property type="molecule type" value="Genomic_DNA"/>
</dbReference>
<organism evidence="3 4">
    <name type="scientific">Dyadobacter linearis</name>
    <dbReference type="NCBI Taxonomy" id="2823330"/>
    <lineage>
        <taxon>Bacteria</taxon>
        <taxon>Pseudomonadati</taxon>
        <taxon>Bacteroidota</taxon>
        <taxon>Cytophagia</taxon>
        <taxon>Cytophagales</taxon>
        <taxon>Spirosomataceae</taxon>
        <taxon>Dyadobacter</taxon>
    </lineage>
</organism>
<feature type="domain" description="Lipocalin-like" evidence="2">
    <location>
        <begin position="40"/>
        <end position="137"/>
    </location>
</feature>
<dbReference type="Proteomes" id="UP000679725">
    <property type="component" value="Unassembled WGS sequence"/>
</dbReference>
<evidence type="ECO:0000313" key="3">
    <source>
        <dbReference type="EMBL" id="CAG5069795.1"/>
    </source>
</evidence>
<protein>
    <recommendedName>
        <fullName evidence="2">Lipocalin-like domain-containing protein</fullName>
    </recommendedName>
</protein>
<keyword evidence="1" id="KW-0732">Signal</keyword>
<comment type="caution">
    <text evidence="3">The sequence shown here is derived from an EMBL/GenBank/DDBJ whole genome shotgun (WGS) entry which is preliminary data.</text>
</comment>
<evidence type="ECO:0000259" key="2">
    <source>
        <dbReference type="Pfam" id="PF13648"/>
    </source>
</evidence>
<accession>A0ABM8UQM1</accession>
<sequence>MLSLKKLTSLLLSIALLAGAVSCKKDKDDPTPGGNGNGVEGSWKLSAITVDPAQDGISDYLAYLEALTGTKCLSQTTFVFKGDGTVSGNVPAGCTVDESPVIEGDGGWKVVGNKIQMTDGTEVDEYDLEVKGNEMKWSDTVTEDGATYKMTLVFKKA</sequence>
<feature type="signal peptide" evidence="1">
    <location>
        <begin position="1"/>
        <end position="20"/>
    </location>
</feature>
<keyword evidence="4" id="KW-1185">Reference proteome</keyword>
<dbReference type="InterPro" id="IPR024311">
    <property type="entry name" value="Lipocalin-like"/>
</dbReference>
<evidence type="ECO:0000256" key="1">
    <source>
        <dbReference type="SAM" id="SignalP"/>
    </source>
</evidence>
<proteinExistence type="predicted"/>
<gene>
    <name evidence="3" type="ORF">DYBT9623_02532</name>
</gene>
<name>A0ABM8UQM1_9BACT</name>
<evidence type="ECO:0000313" key="4">
    <source>
        <dbReference type="Proteomes" id="UP000679725"/>
    </source>
</evidence>
<reference evidence="3 4" key="1">
    <citation type="submission" date="2021-04" db="EMBL/GenBank/DDBJ databases">
        <authorList>
            <person name="Rodrigo-Torres L."/>
            <person name="Arahal R. D."/>
            <person name="Lucena T."/>
        </authorList>
    </citation>
    <scope>NUCLEOTIDE SEQUENCE [LARGE SCALE GENOMIC DNA]</scope>
    <source>
        <strain evidence="3 4">CECT 9623</strain>
    </source>
</reference>